<accession>A0A939B1H3</accession>
<evidence type="ECO:0000256" key="1">
    <source>
        <dbReference type="ARBA" id="ARBA00001946"/>
    </source>
</evidence>
<comment type="cofactor">
    <cofactor evidence="1">
        <name>Mg(2+)</name>
        <dbReference type="ChEBI" id="CHEBI:18420"/>
    </cofactor>
</comment>
<comment type="similarity">
    <text evidence="2 6">Belongs to the FPP/GGPP synthase family.</text>
</comment>
<dbReference type="SFLD" id="SFLDG01017">
    <property type="entry name" value="Polyprenyl_Transferase_Like"/>
    <property type="match status" value="1"/>
</dbReference>
<evidence type="ECO:0000256" key="2">
    <source>
        <dbReference type="ARBA" id="ARBA00006706"/>
    </source>
</evidence>
<evidence type="ECO:0000256" key="5">
    <source>
        <dbReference type="ARBA" id="ARBA00022842"/>
    </source>
</evidence>
<dbReference type="InterPro" id="IPR008949">
    <property type="entry name" value="Isoprenoid_synthase_dom_sf"/>
</dbReference>
<reference evidence="7 8" key="1">
    <citation type="journal article" date="2021" name="Sci. Rep.">
        <title>The distribution of antibiotic resistance genes in chicken gut microbiota commensals.</title>
        <authorList>
            <person name="Juricova H."/>
            <person name="Matiasovicova J."/>
            <person name="Kubasova T."/>
            <person name="Cejkova D."/>
            <person name="Rychlik I."/>
        </authorList>
    </citation>
    <scope>NUCLEOTIDE SEQUENCE [LARGE SCALE GENOMIC DNA]</scope>
    <source>
        <strain evidence="7 8">An819</strain>
    </source>
</reference>
<dbReference type="Proteomes" id="UP000764045">
    <property type="component" value="Unassembled WGS sequence"/>
</dbReference>
<keyword evidence="4" id="KW-0479">Metal-binding</keyword>
<dbReference type="PROSITE" id="PS00723">
    <property type="entry name" value="POLYPRENYL_SYNTHASE_1"/>
    <property type="match status" value="1"/>
</dbReference>
<dbReference type="SFLD" id="SFLDS00005">
    <property type="entry name" value="Isoprenoid_Synthase_Type_I"/>
    <property type="match status" value="1"/>
</dbReference>
<dbReference type="Pfam" id="PF00348">
    <property type="entry name" value="polyprenyl_synt"/>
    <property type="match status" value="1"/>
</dbReference>
<gene>
    <name evidence="7" type="ORF">H6B30_05005</name>
</gene>
<keyword evidence="8" id="KW-1185">Reference proteome</keyword>
<dbReference type="Gene3D" id="1.10.600.10">
    <property type="entry name" value="Farnesyl Diphosphate Synthase"/>
    <property type="match status" value="1"/>
</dbReference>
<dbReference type="GO" id="GO:0008299">
    <property type="term" value="P:isoprenoid biosynthetic process"/>
    <property type="evidence" value="ECO:0007669"/>
    <property type="project" value="InterPro"/>
</dbReference>
<protein>
    <submittedName>
        <fullName evidence="7">Polyprenyl synthetase family protein</fullName>
    </submittedName>
</protein>
<evidence type="ECO:0000256" key="6">
    <source>
        <dbReference type="RuleBase" id="RU004466"/>
    </source>
</evidence>
<evidence type="ECO:0000313" key="7">
    <source>
        <dbReference type="EMBL" id="MBM6661118.1"/>
    </source>
</evidence>
<evidence type="ECO:0000313" key="8">
    <source>
        <dbReference type="Proteomes" id="UP000764045"/>
    </source>
</evidence>
<dbReference type="InterPro" id="IPR033749">
    <property type="entry name" value="Polyprenyl_synt_CS"/>
</dbReference>
<dbReference type="PROSITE" id="PS00444">
    <property type="entry name" value="POLYPRENYL_SYNTHASE_2"/>
    <property type="match status" value="1"/>
</dbReference>
<sequence length="324" mass="36690">MFTSNELLSKVNDFIANLSYDRKPESIYAPIKYVLSIGGKRIRPVLMLLSYNLYKDNPESILMQACALETYHNYTLLHDDLMDNADVRRGMPTVHRKWDANTAILSGDSMLVLAYQRMAQCAPSKLKPVLDLFTETALEIGEGQQYDMDFERRTDVTEAEYIEMIRLKTSVLLACAMKTGAILADAPAADADRLYQFGEQIGLAFQLQDDLLDVYGDPAVFGKAIGGDIVSNKKTYMLINAYQLAGPSQRSELMRWITAVDFDRAEKVAAVTRIYDELGIRGLCEARINQYFDRASEYLAAVGVDDARKEQLRRFAQEMMHREV</sequence>
<dbReference type="CDD" id="cd00685">
    <property type="entry name" value="Trans_IPPS_HT"/>
    <property type="match status" value="1"/>
</dbReference>
<name>A0A939B1H3_9BACT</name>
<dbReference type="PANTHER" id="PTHR12001">
    <property type="entry name" value="GERANYLGERANYL PYROPHOSPHATE SYNTHASE"/>
    <property type="match status" value="1"/>
</dbReference>
<comment type="caution">
    <text evidence="7">The sequence shown here is derived from an EMBL/GenBank/DDBJ whole genome shotgun (WGS) entry which is preliminary data.</text>
</comment>
<evidence type="ECO:0000256" key="3">
    <source>
        <dbReference type="ARBA" id="ARBA00022679"/>
    </source>
</evidence>
<dbReference type="InterPro" id="IPR000092">
    <property type="entry name" value="Polyprenyl_synt"/>
</dbReference>
<dbReference type="SUPFAM" id="SSF48576">
    <property type="entry name" value="Terpenoid synthases"/>
    <property type="match status" value="1"/>
</dbReference>
<evidence type="ECO:0000256" key="4">
    <source>
        <dbReference type="ARBA" id="ARBA00022723"/>
    </source>
</evidence>
<organism evidence="7 8">
    <name type="scientific">Marseilla massiliensis</name>
    <dbReference type="NCBI Taxonomy" id="1841864"/>
    <lineage>
        <taxon>Bacteria</taxon>
        <taxon>Pseudomonadati</taxon>
        <taxon>Bacteroidota</taxon>
        <taxon>Bacteroidia</taxon>
        <taxon>Bacteroidales</taxon>
        <taxon>Prevotellaceae</taxon>
        <taxon>Marseilla</taxon>
    </lineage>
</organism>
<proteinExistence type="inferred from homology"/>
<dbReference type="EMBL" id="JACJJL010000006">
    <property type="protein sequence ID" value="MBM6661118.1"/>
    <property type="molecule type" value="Genomic_DNA"/>
</dbReference>
<dbReference type="PANTHER" id="PTHR12001:SF85">
    <property type="entry name" value="SHORT CHAIN ISOPRENYL DIPHOSPHATE SYNTHASE"/>
    <property type="match status" value="1"/>
</dbReference>
<dbReference type="GO" id="GO:0046872">
    <property type="term" value="F:metal ion binding"/>
    <property type="evidence" value="ECO:0007669"/>
    <property type="project" value="UniProtKB-KW"/>
</dbReference>
<dbReference type="RefSeq" id="WP_205108527.1">
    <property type="nucleotide sequence ID" value="NZ_CAWUJD010000001.1"/>
</dbReference>
<keyword evidence="5" id="KW-0460">Magnesium</keyword>
<dbReference type="GO" id="GO:0004659">
    <property type="term" value="F:prenyltransferase activity"/>
    <property type="evidence" value="ECO:0007669"/>
    <property type="project" value="InterPro"/>
</dbReference>
<keyword evidence="3 6" id="KW-0808">Transferase</keyword>
<dbReference type="AlphaFoldDB" id="A0A939B1H3"/>